<organism evidence="1 2">
    <name type="scientific">Apatococcus fuscideae</name>
    <dbReference type="NCBI Taxonomy" id="2026836"/>
    <lineage>
        <taxon>Eukaryota</taxon>
        <taxon>Viridiplantae</taxon>
        <taxon>Chlorophyta</taxon>
        <taxon>core chlorophytes</taxon>
        <taxon>Trebouxiophyceae</taxon>
        <taxon>Chlorellales</taxon>
        <taxon>Chlorellaceae</taxon>
        <taxon>Apatococcus</taxon>
    </lineage>
</organism>
<accession>A0AAW1TB48</accession>
<dbReference type="PANTHER" id="PTHR21529:SF4">
    <property type="entry name" value="TPR AND ANKYRIN REPEAT-CONTAINING PROTEIN 1"/>
    <property type="match status" value="1"/>
</dbReference>
<keyword evidence="2" id="KW-1185">Reference proteome</keyword>
<reference evidence="1 2" key="1">
    <citation type="journal article" date="2024" name="Nat. Commun.">
        <title>Phylogenomics reveals the evolutionary origins of lichenization in chlorophyte algae.</title>
        <authorList>
            <person name="Puginier C."/>
            <person name="Libourel C."/>
            <person name="Otte J."/>
            <person name="Skaloud P."/>
            <person name="Haon M."/>
            <person name="Grisel S."/>
            <person name="Petersen M."/>
            <person name="Berrin J.G."/>
            <person name="Delaux P.M."/>
            <person name="Dal Grande F."/>
            <person name="Keller J."/>
        </authorList>
    </citation>
    <scope>NUCLEOTIDE SEQUENCE [LARGE SCALE GENOMIC DNA]</scope>
    <source>
        <strain evidence="1 2">SAG 2523</strain>
    </source>
</reference>
<comment type="caution">
    <text evidence="1">The sequence shown here is derived from an EMBL/GenBank/DDBJ whole genome shotgun (WGS) entry which is preliminary data.</text>
</comment>
<evidence type="ECO:0000313" key="2">
    <source>
        <dbReference type="Proteomes" id="UP001485043"/>
    </source>
</evidence>
<dbReference type="SUPFAM" id="SSF52540">
    <property type="entry name" value="P-loop containing nucleoside triphosphate hydrolases"/>
    <property type="match status" value="1"/>
</dbReference>
<dbReference type="PANTHER" id="PTHR21529">
    <property type="entry name" value="MAMMARY TURMOR VIRUS RECEPTOR HOMOLOG 1, 2 MTVR1, 2"/>
    <property type="match status" value="1"/>
</dbReference>
<sequence>MDGLKDEDVDFPFRVSPSEQRIIELDSPSSIILVGRSGTGKTTCAVYRIWAQWFASRSWHEPANQAAELEKAAEQEIHTLSDVPTRLFPLFLSTRAYLWALDATLPEPFLARHPNGSLRSSPVGDGDAEGTLEVEKQELSFVGFQDIWTSITTKEQRHMLRPTLVYQEILSYIKGSREALETEAGHLSLDQYLAVGKKRAPNFSQDDRRRVYPVFEAYNHYLRSSRFGKRQDAQYFDTLDLVAYILVPSISERRLPWIKDCLPVPGRSAGLHSSRASAGLADPASVVLPDIEHLHINYRTHSGIMDVAASVVNVIRFLFPMQLDKLAREEAFFPGPKPMLLTALQLDDLAILLGGSARASSQVEYGAHQVVLTRGLTKKDNLPAALQQSRALVMTVPQAKGLEFDDVFLLDFFADSPANAEWRVLLHYLEEQVPEHASTSPLEAAQILMANGDVQGAAYMLQSAASHNNISTDALELLHAASIKINTLTSLEQALDMLAMLSNQTHCFKLLKAHSDEAALVKGRLCEEIVCNTFMVLAMGQTQALVHPEDLVKPIQAQSKHDASFLWWLGEQQAFDGCMLVMASKAFAGCNLKDGCGLILRFLSRCLDAETDSSIQLPPEYSMTLQAFLELLEVVTSVAVPGLNPTVFMPSSLVNLQKVAGLQIQVVSFPLSEPESILEDDRMTLN</sequence>
<dbReference type="InterPro" id="IPR027417">
    <property type="entry name" value="P-loop_NTPase"/>
</dbReference>
<dbReference type="EMBL" id="JALJOV010000184">
    <property type="protein sequence ID" value="KAK9866166.1"/>
    <property type="molecule type" value="Genomic_DNA"/>
</dbReference>
<protein>
    <submittedName>
        <fullName evidence="1">Uncharacterized protein</fullName>
    </submittedName>
</protein>
<dbReference type="InterPro" id="IPR039904">
    <property type="entry name" value="TRANK1"/>
</dbReference>
<dbReference type="Proteomes" id="UP001485043">
    <property type="component" value="Unassembled WGS sequence"/>
</dbReference>
<name>A0AAW1TB48_9CHLO</name>
<proteinExistence type="predicted"/>
<gene>
    <name evidence="1" type="ORF">WJX84_011132</name>
</gene>
<evidence type="ECO:0000313" key="1">
    <source>
        <dbReference type="EMBL" id="KAK9866166.1"/>
    </source>
</evidence>
<dbReference type="AlphaFoldDB" id="A0AAW1TB48"/>